<dbReference type="PANTHER" id="PTHR11699">
    <property type="entry name" value="ALDEHYDE DEHYDROGENASE-RELATED"/>
    <property type="match status" value="1"/>
</dbReference>
<dbReference type="Proteomes" id="UP000094065">
    <property type="component" value="Unassembled WGS sequence"/>
</dbReference>
<dbReference type="GO" id="GO:0004030">
    <property type="term" value="F:aldehyde dehydrogenase [NAD(P)+] activity"/>
    <property type="evidence" value="ECO:0007669"/>
    <property type="project" value="UniProtKB-ARBA"/>
</dbReference>
<dbReference type="InterPro" id="IPR016162">
    <property type="entry name" value="Ald_DH_N"/>
</dbReference>
<dbReference type="Pfam" id="PF00171">
    <property type="entry name" value="Aldedh"/>
    <property type="match status" value="2"/>
</dbReference>
<dbReference type="OrthoDB" id="310895at2759"/>
<dbReference type="InterPro" id="IPR015590">
    <property type="entry name" value="Aldehyde_DH_dom"/>
</dbReference>
<keyword evidence="2" id="KW-0560">Oxidoreductase</keyword>
<feature type="domain" description="Aldehyde dehydrogenase" evidence="3">
    <location>
        <begin position="36"/>
        <end position="387"/>
    </location>
</feature>
<gene>
    <name evidence="4" type="ORF">L202_06327</name>
</gene>
<reference evidence="4 5" key="1">
    <citation type="submission" date="2016-06" db="EMBL/GenBank/DDBJ databases">
        <title>Evolution of pathogenesis and genome organization in the Tremellales.</title>
        <authorList>
            <person name="Cuomo C."/>
            <person name="Litvintseva A."/>
            <person name="Heitman J."/>
            <person name="Chen Y."/>
            <person name="Sun S."/>
            <person name="Springer D."/>
            <person name="Dromer F."/>
            <person name="Young S."/>
            <person name="Zeng Q."/>
            <person name="Chapman S."/>
            <person name="Gujja S."/>
            <person name="Saif S."/>
            <person name="Birren B."/>
        </authorList>
    </citation>
    <scope>NUCLEOTIDE SEQUENCE [LARGE SCALE GENOMIC DNA]</scope>
    <source>
        <strain evidence="4 5">CBS 6039</strain>
    </source>
</reference>
<dbReference type="FunFam" id="3.40.605.10:FF:000001">
    <property type="entry name" value="Aldehyde dehydrogenase 1"/>
    <property type="match status" value="1"/>
</dbReference>
<dbReference type="AlphaFoldDB" id="A0A1E3HFH6"/>
<dbReference type="Gene3D" id="3.40.309.10">
    <property type="entry name" value="Aldehyde Dehydrogenase, Chain A, domain 2"/>
    <property type="match status" value="2"/>
</dbReference>
<sequence>MAPTFTHEFNHPGYKGKVEIPTGVFINNEWNTSLDKSAETIDVFNPSTGEVLTSIPEAREADVNKAVEDAHTAFNTTWGLHTPGFKRGEYLIKIAELMERDLDILASIEALDNGKTFGAAKGFDVPEAARTFRYYGGWADKIQGKVIETSSAKLAYTLHEPVGVCGQIIPWNFPLLMFAWKVAPAICTGCTVVIKPSELTPLTALYMTKLFVEAGLPAGVVNVVVGYGQTVGNAIAGHENIDKVAFTGSTAVGRKVMEEASKSNIKKVSLELGGKGSNVIFADADFDEAVKYAAQGIFFNHGQTCCAGSRIYVEKPIYDKFIKAFKETTQKLQVGDPFAPTTYQGPQVSKTQAERIMSYVESGKEEGATVITGGARHGDKGYFIQPVSPHPHLSVYDFISRIADRCLAVGRLFSRPIAELANFRLFSSLVPYADTSMQTIFGDVKQNMKIVKEEIFGPVVVVSPFETEEEVIAHANDSVYGLASAVFTSNISRATRVSQKIKAGTVWINCYNELHPQIPFGGFKQSGLGRELGEYALESYTEIKSVQINVSAKCGIPA</sequence>
<organism evidence="4 5">
    <name type="scientific">Cryptococcus amylolentus CBS 6039</name>
    <dbReference type="NCBI Taxonomy" id="1295533"/>
    <lineage>
        <taxon>Eukaryota</taxon>
        <taxon>Fungi</taxon>
        <taxon>Dikarya</taxon>
        <taxon>Basidiomycota</taxon>
        <taxon>Agaricomycotina</taxon>
        <taxon>Tremellomycetes</taxon>
        <taxon>Tremellales</taxon>
        <taxon>Cryptococcaceae</taxon>
        <taxon>Cryptococcus</taxon>
    </lineage>
</organism>
<keyword evidence="5" id="KW-1185">Reference proteome</keyword>
<dbReference type="InterPro" id="IPR016160">
    <property type="entry name" value="Ald_DH_CS_CYS"/>
</dbReference>
<dbReference type="RefSeq" id="XP_018990763.1">
    <property type="nucleotide sequence ID" value="XM_019140788.1"/>
</dbReference>
<comment type="caution">
    <text evidence="4">The sequence shown here is derived from an EMBL/GenBank/DDBJ whole genome shotgun (WGS) entry which is preliminary data.</text>
</comment>
<comment type="similarity">
    <text evidence="1">Belongs to the aldehyde dehydrogenase family.</text>
</comment>
<dbReference type="STRING" id="1295533.A0A1E3HFH6"/>
<proteinExistence type="inferred from homology"/>
<evidence type="ECO:0000259" key="3">
    <source>
        <dbReference type="Pfam" id="PF00171"/>
    </source>
</evidence>
<dbReference type="EMBL" id="AWGJ01000010">
    <property type="protein sequence ID" value="ODN75113.1"/>
    <property type="molecule type" value="Genomic_DNA"/>
</dbReference>
<dbReference type="Gene3D" id="3.40.605.10">
    <property type="entry name" value="Aldehyde Dehydrogenase, Chain A, domain 1"/>
    <property type="match status" value="1"/>
</dbReference>
<dbReference type="SUPFAM" id="SSF53720">
    <property type="entry name" value="ALDH-like"/>
    <property type="match status" value="2"/>
</dbReference>
<evidence type="ECO:0000256" key="1">
    <source>
        <dbReference type="ARBA" id="ARBA00009986"/>
    </source>
</evidence>
<protein>
    <recommendedName>
        <fullName evidence="3">Aldehyde dehydrogenase domain-containing protein</fullName>
    </recommendedName>
</protein>
<accession>A0A1E3HFH6</accession>
<dbReference type="FunFam" id="3.40.605.10:FF:000026">
    <property type="entry name" value="Aldehyde dehydrogenase, putative"/>
    <property type="match status" value="1"/>
</dbReference>
<dbReference type="GeneID" id="30157636"/>
<feature type="domain" description="Aldehyde dehydrogenase" evidence="3">
    <location>
        <begin position="439"/>
        <end position="546"/>
    </location>
</feature>
<dbReference type="InterPro" id="IPR016163">
    <property type="entry name" value="Ald_DH_C"/>
</dbReference>
<evidence type="ECO:0000313" key="5">
    <source>
        <dbReference type="Proteomes" id="UP000094065"/>
    </source>
</evidence>
<name>A0A1E3HFH6_9TREE</name>
<evidence type="ECO:0000256" key="2">
    <source>
        <dbReference type="ARBA" id="ARBA00023002"/>
    </source>
</evidence>
<dbReference type="InterPro" id="IPR016161">
    <property type="entry name" value="Ald_DH/histidinol_DH"/>
</dbReference>
<dbReference type="PROSITE" id="PS00070">
    <property type="entry name" value="ALDEHYDE_DEHYDR_CYS"/>
    <property type="match status" value="1"/>
</dbReference>
<evidence type="ECO:0000313" key="4">
    <source>
        <dbReference type="EMBL" id="ODN75113.1"/>
    </source>
</evidence>